<evidence type="ECO:0000256" key="6">
    <source>
        <dbReference type="RuleBase" id="RU004057"/>
    </source>
</evidence>
<dbReference type="OrthoDB" id="4045at2"/>
<feature type="transmembrane region" description="Helical" evidence="8">
    <location>
        <begin position="372"/>
        <end position="395"/>
    </location>
</feature>
<dbReference type="KEGG" id="nhl:Nhal_3760"/>
<feature type="transmembrane region" description="Helical" evidence="8">
    <location>
        <begin position="415"/>
        <end position="436"/>
    </location>
</feature>
<feature type="domain" description="MotA/TolQ/ExbB proton channel" evidence="9">
    <location>
        <begin position="345"/>
        <end position="452"/>
    </location>
</feature>
<dbReference type="InterPro" id="IPR050790">
    <property type="entry name" value="ExbB/TolQ_transport"/>
</dbReference>
<keyword evidence="6" id="KW-0813">Transport</keyword>
<keyword evidence="11" id="KW-1185">Reference proteome</keyword>
<dbReference type="GO" id="GO:0005886">
    <property type="term" value="C:plasma membrane"/>
    <property type="evidence" value="ECO:0007669"/>
    <property type="project" value="UniProtKB-SubCell"/>
</dbReference>
<evidence type="ECO:0000256" key="3">
    <source>
        <dbReference type="ARBA" id="ARBA00022692"/>
    </source>
</evidence>
<dbReference type="PIRSF" id="PIRSF037714">
    <property type="entry name" value="TolR"/>
    <property type="match status" value="1"/>
</dbReference>
<organism evidence="10 11">
    <name type="scientific">Nitrosococcus halophilus (strain Nc4)</name>
    <dbReference type="NCBI Taxonomy" id="472759"/>
    <lineage>
        <taxon>Bacteria</taxon>
        <taxon>Pseudomonadati</taxon>
        <taxon>Pseudomonadota</taxon>
        <taxon>Gammaproteobacteria</taxon>
        <taxon>Chromatiales</taxon>
        <taxon>Chromatiaceae</taxon>
        <taxon>Nitrosococcus</taxon>
    </lineage>
</organism>
<evidence type="ECO:0000313" key="10">
    <source>
        <dbReference type="EMBL" id="ADE16776.1"/>
    </source>
</evidence>
<keyword evidence="2" id="KW-1003">Cell membrane</keyword>
<protein>
    <submittedName>
        <fullName evidence="10">MotA/TolQ/ExbB proton channel</fullName>
    </submittedName>
</protein>
<keyword evidence="7" id="KW-0175">Coiled coil</keyword>
<keyword evidence="3 8" id="KW-0812">Transmembrane</keyword>
<comment type="subcellular location">
    <subcellularLocation>
        <location evidence="1">Cell membrane</location>
        <topology evidence="1">Multi-pass membrane protein</topology>
    </subcellularLocation>
    <subcellularLocation>
        <location evidence="6">Membrane</location>
        <topology evidence="6">Multi-pass membrane protein</topology>
    </subcellularLocation>
</comment>
<evidence type="ECO:0000256" key="8">
    <source>
        <dbReference type="SAM" id="Phobius"/>
    </source>
</evidence>
<evidence type="ECO:0000259" key="9">
    <source>
        <dbReference type="Pfam" id="PF01618"/>
    </source>
</evidence>
<dbReference type="InterPro" id="IPR002898">
    <property type="entry name" value="MotA_ExbB_proton_chnl"/>
</dbReference>
<dbReference type="Proteomes" id="UP000001844">
    <property type="component" value="Chromosome"/>
</dbReference>
<evidence type="ECO:0000256" key="2">
    <source>
        <dbReference type="ARBA" id="ARBA00022475"/>
    </source>
</evidence>
<comment type="similarity">
    <text evidence="6">Belongs to the exbB/tolQ family.</text>
</comment>
<dbReference type="Pfam" id="PF01618">
    <property type="entry name" value="MotA_ExbB"/>
    <property type="match status" value="1"/>
</dbReference>
<dbReference type="PANTHER" id="PTHR30625:SF11">
    <property type="entry name" value="MOTA_TOLQ_EXBB PROTON CHANNEL DOMAIN-CONTAINING PROTEIN"/>
    <property type="match status" value="1"/>
</dbReference>
<dbReference type="STRING" id="472759.Nhal_3760"/>
<dbReference type="PANTHER" id="PTHR30625">
    <property type="entry name" value="PROTEIN TOLQ"/>
    <property type="match status" value="1"/>
</dbReference>
<evidence type="ECO:0000256" key="7">
    <source>
        <dbReference type="SAM" id="Coils"/>
    </source>
</evidence>
<dbReference type="GO" id="GO:0017038">
    <property type="term" value="P:protein import"/>
    <property type="evidence" value="ECO:0007669"/>
    <property type="project" value="TreeGrafter"/>
</dbReference>
<name>D5C2V1_NITHN</name>
<dbReference type="EMBL" id="CP001798">
    <property type="protein sequence ID" value="ADE16776.1"/>
    <property type="molecule type" value="Genomic_DNA"/>
</dbReference>
<feature type="transmembrane region" description="Helical" evidence="8">
    <location>
        <begin position="291"/>
        <end position="313"/>
    </location>
</feature>
<keyword evidence="6" id="KW-0653">Protein transport</keyword>
<gene>
    <name evidence="10" type="ordered locus">Nhal_3760</name>
</gene>
<evidence type="ECO:0000256" key="1">
    <source>
        <dbReference type="ARBA" id="ARBA00004651"/>
    </source>
</evidence>
<dbReference type="RefSeq" id="WP_013034625.1">
    <property type="nucleotide sequence ID" value="NC_013960.1"/>
</dbReference>
<feature type="transmembrane region" description="Helical" evidence="8">
    <location>
        <begin position="21"/>
        <end position="40"/>
    </location>
</feature>
<proteinExistence type="inferred from homology"/>
<evidence type="ECO:0000256" key="4">
    <source>
        <dbReference type="ARBA" id="ARBA00022989"/>
    </source>
</evidence>
<keyword evidence="5 8" id="KW-0472">Membrane</keyword>
<keyword evidence="4 8" id="KW-1133">Transmembrane helix</keyword>
<accession>D5C2V1</accession>
<reference evidence="11" key="1">
    <citation type="submission" date="2010-04" db="EMBL/GenBank/DDBJ databases">
        <title>Complete genome sequence of Nitrosococcus halophilus Nc4, a salt-adapted, aerobic obligate ammonia-oxidizing sulfur purple bacterium.</title>
        <authorList>
            <consortium name="US DOE Joint Genome Institute"/>
            <person name="Campbell M.A."/>
            <person name="Malfatti S.A."/>
            <person name="Chain P.S.G."/>
            <person name="Heidelberg J.F."/>
            <person name="Ward B.B."/>
            <person name="Klotz M.G."/>
        </authorList>
    </citation>
    <scope>NUCLEOTIDE SEQUENCE [LARGE SCALE GENOMIC DNA]</scope>
    <source>
        <strain evidence="11">Nc4</strain>
    </source>
</reference>
<sequence>MRAIKLGMLSGDRHLFLKAKGVATLIGIIVLGVPMGSWGANTPETLDQLLEQVRQDSIQERKLNAEREARFLSARDQQKNLLNKAKAELAAAQKREEKLKRIFEQNEKTLAEKEAALKERSASLGELFGVARQSAHDLLHIINNSLVSAQLSGRTEVLETIAERKQLPTIDELQQLWLSLQEQMTESGKVVTFSAPVIIAGGEVEERQVSRIGTFTAISEGTYLRYLSEPINGLVELSRQPPSRFLEAAAEFEKAERDEVVPMAVDPSRGAILALFVQKPNLQEHIQQGGWIGYLILGLGAIALLIALQRFIYLQIIGRRIHRQRQQETPQDNNPLGRILGVYKDNGQDVETLHLKLDEAILKEIPRLERGLPTLAILAAIPPLLGLLGTVTGMIETFQSITLFGTGDPKLMSGGISEALVTTELGLSVAIPILLIHSGLSSKSNRLVQVLDEESAAIVAQRAEKQNGRTDGQPVSD</sequence>
<evidence type="ECO:0000256" key="5">
    <source>
        <dbReference type="ARBA" id="ARBA00023136"/>
    </source>
</evidence>
<feature type="coiled-coil region" evidence="7">
    <location>
        <begin position="46"/>
        <end position="119"/>
    </location>
</feature>
<dbReference type="AlphaFoldDB" id="D5C2V1"/>
<dbReference type="InterPro" id="IPR017270">
    <property type="entry name" value="MotA/TolQ/ExbB-rel"/>
</dbReference>
<dbReference type="eggNOG" id="COG0811">
    <property type="taxonomic scope" value="Bacteria"/>
</dbReference>
<evidence type="ECO:0000313" key="11">
    <source>
        <dbReference type="Proteomes" id="UP000001844"/>
    </source>
</evidence>
<dbReference type="HOGENOM" id="CLU_047225_1_0_6"/>